<protein>
    <submittedName>
        <fullName evidence="3">Uncharacterized protein</fullName>
    </submittedName>
</protein>
<keyword evidence="4" id="KW-1185">Reference proteome</keyword>
<feature type="compositionally biased region" description="Acidic residues" evidence="1">
    <location>
        <begin position="12"/>
        <end position="23"/>
    </location>
</feature>
<evidence type="ECO:0000313" key="4">
    <source>
        <dbReference type="Proteomes" id="UP001165060"/>
    </source>
</evidence>
<evidence type="ECO:0000256" key="2">
    <source>
        <dbReference type="SAM" id="Phobius"/>
    </source>
</evidence>
<evidence type="ECO:0000256" key="1">
    <source>
        <dbReference type="SAM" id="MobiDB-lite"/>
    </source>
</evidence>
<proteinExistence type="predicted"/>
<comment type="caution">
    <text evidence="3">The sequence shown here is derived from an EMBL/GenBank/DDBJ whole genome shotgun (WGS) entry which is preliminary data.</text>
</comment>
<feature type="region of interest" description="Disordered" evidence="1">
    <location>
        <begin position="1"/>
        <end position="25"/>
    </location>
</feature>
<dbReference type="EMBL" id="BRYB01002133">
    <property type="protein sequence ID" value="GMI40179.1"/>
    <property type="molecule type" value="Genomic_DNA"/>
</dbReference>
<keyword evidence="2" id="KW-0812">Transmembrane</keyword>
<gene>
    <name evidence="3" type="ORF">TeGR_g12607</name>
</gene>
<keyword evidence="2" id="KW-1133">Transmembrane helix</keyword>
<feature type="region of interest" description="Disordered" evidence="1">
    <location>
        <begin position="828"/>
        <end position="852"/>
    </location>
</feature>
<organism evidence="3 4">
    <name type="scientific">Tetraparma gracilis</name>
    <dbReference type="NCBI Taxonomy" id="2962635"/>
    <lineage>
        <taxon>Eukaryota</taxon>
        <taxon>Sar</taxon>
        <taxon>Stramenopiles</taxon>
        <taxon>Ochrophyta</taxon>
        <taxon>Bolidophyceae</taxon>
        <taxon>Parmales</taxon>
        <taxon>Triparmaceae</taxon>
        <taxon>Tetraparma</taxon>
    </lineage>
</organism>
<evidence type="ECO:0000313" key="3">
    <source>
        <dbReference type="EMBL" id="GMI40179.1"/>
    </source>
</evidence>
<name>A0ABQ6N5F8_9STRA</name>
<accession>A0ABQ6N5F8</accession>
<feature type="compositionally biased region" description="Acidic residues" evidence="1">
    <location>
        <begin position="835"/>
        <end position="852"/>
    </location>
</feature>
<sequence>MSSSDESSGSETDTDSEEEEDTGLTENQNRLLYMCDLHSDSGRKWIRKPALIVLIYEGIVLNVFDFDYAPQSDLIENRRVWLNISQEGKSDVEFLREEELLAGLQKPTRSYKPVTCYQITKKGIGVVKKISRKDKEIVHELVYMRGSRELLAAEWDGNSYWMESNSGYRRKSTITDTEDVSYVSSAYVPQCLRYGGRPTLSNAHRAHESAVNTNQIRDNLDEVITLNSVSIIVAEYIPFGANQIVQLNNNVGSTERCQGGFISPDVDDAEGGTSMTDDHDLTAVDILDYTLTHHINFEAEIRFHEEGGVVQVETFGVSLNAEGTCFYGMQVEAVMDRIKDNISLDHLARLLVDVQQDSSAIVDSIISEYQRELMQLIFLGDACNRNKVNLIIANEITPHLTAEEYMDKGEYENELKQVIGDTKAAYDISEHDTLIFGAYGLLVCGPNSRHHEPLLCAYLQFITIDIFVQNYFARMWILSSDMATTNKIIDVSESDPTSLNRIRYRICKLARDIIQMDEILGYLLEALEIIEIPPEPPEQAGRSLYERLEISGMRSQLVRRTTDLKKNIAGSQRYLDVLRERAHVVSENKMFELNENLESNSKKLCSLQDYNSEAAHSLYILQVMFAGTLAFDVLDRITGNWTVVNTDWLEPFVENVIKNTPVAFFLFSMAFWALLGYIILKAFETKNWRSQGFITIKQRMHRRIYVEKLRDLLLTKGRGHEERSYDTDAPWAKDQVKKDIVKLTYEEKDAKEWGNTRPKVVIEYDERNQYLLEITMTYNKRIASKNLGLNAQELREKFLGELEQLGIYDVEGEDHSADDLAVDKRIAIEERIQAEEEEGGDDEEGGGGEDKE</sequence>
<keyword evidence="2" id="KW-0472">Membrane</keyword>
<dbReference type="Proteomes" id="UP001165060">
    <property type="component" value="Unassembled WGS sequence"/>
</dbReference>
<feature type="compositionally biased region" description="Low complexity" evidence="1">
    <location>
        <begin position="1"/>
        <end position="11"/>
    </location>
</feature>
<feature type="transmembrane region" description="Helical" evidence="2">
    <location>
        <begin position="662"/>
        <end position="680"/>
    </location>
</feature>
<reference evidence="3 4" key="1">
    <citation type="journal article" date="2023" name="Commun. Biol.">
        <title>Genome analysis of Parmales, the sister group of diatoms, reveals the evolutionary specialization of diatoms from phago-mixotrophs to photoautotrophs.</title>
        <authorList>
            <person name="Ban H."/>
            <person name="Sato S."/>
            <person name="Yoshikawa S."/>
            <person name="Yamada K."/>
            <person name="Nakamura Y."/>
            <person name="Ichinomiya M."/>
            <person name="Sato N."/>
            <person name="Blanc-Mathieu R."/>
            <person name="Endo H."/>
            <person name="Kuwata A."/>
            <person name="Ogata H."/>
        </authorList>
    </citation>
    <scope>NUCLEOTIDE SEQUENCE [LARGE SCALE GENOMIC DNA]</scope>
</reference>